<dbReference type="InterPro" id="IPR038389">
    <property type="entry name" value="PSMG2_sf"/>
</dbReference>
<dbReference type="Proteomes" id="UP001642483">
    <property type="component" value="Unassembled WGS sequence"/>
</dbReference>
<dbReference type="PANTHER" id="PTHR12970:SF1">
    <property type="entry name" value="PROTEASOME ASSEMBLY CHAPERONE 2"/>
    <property type="match status" value="1"/>
</dbReference>
<gene>
    <name evidence="1" type="ORF">CVLEPA_LOCUS29344</name>
</gene>
<keyword evidence="2" id="KW-1185">Reference proteome</keyword>
<accession>A0ABP0GYY7</accession>
<evidence type="ECO:0000313" key="1">
    <source>
        <dbReference type="EMBL" id="CAK8696166.1"/>
    </source>
</evidence>
<evidence type="ECO:0008006" key="3">
    <source>
        <dbReference type="Google" id="ProtNLM"/>
    </source>
</evidence>
<dbReference type="EMBL" id="CAWYQH010000152">
    <property type="protein sequence ID" value="CAK8696166.1"/>
    <property type="molecule type" value="Genomic_DNA"/>
</dbReference>
<dbReference type="Gene3D" id="3.40.50.10900">
    <property type="entry name" value="PAC-like subunit"/>
    <property type="match status" value="1"/>
</dbReference>
<name>A0ABP0GYY7_CLALP</name>
<sequence length="105" mass="11897">MPSMLRSAPFRYLISPAHKDAKQCISQLSWKEMEERAVGYGDRSLFLPGGGYTKKLFQACCEAEVPCVVLLLFCAEGNNIPEAMSIVDHLNQWKHYIVSDLFEVK</sequence>
<protein>
    <recommendedName>
        <fullName evidence="3">Proteasome assembly chaperone 2</fullName>
    </recommendedName>
</protein>
<organism evidence="1 2">
    <name type="scientific">Clavelina lepadiformis</name>
    <name type="common">Light-bulb sea squirt</name>
    <name type="synonym">Ascidia lepadiformis</name>
    <dbReference type="NCBI Taxonomy" id="159417"/>
    <lineage>
        <taxon>Eukaryota</taxon>
        <taxon>Metazoa</taxon>
        <taxon>Chordata</taxon>
        <taxon>Tunicata</taxon>
        <taxon>Ascidiacea</taxon>
        <taxon>Aplousobranchia</taxon>
        <taxon>Clavelinidae</taxon>
        <taxon>Clavelina</taxon>
    </lineage>
</organism>
<dbReference type="PANTHER" id="PTHR12970">
    <property type="entry name" value="PROTEASOME ASSEMBLY CHAPERONE 2"/>
    <property type="match status" value="1"/>
</dbReference>
<comment type="caution">
    <text evidence="1">The sequence shown here is derived from an EMBL/GenBank/DDBJ whole genome shotgun (WGS) entry which is preliminary data.</text>
</comment>
<proteinExistence type="predicted"/>
<dbReference type="InterPro" id="IPR016562">
    <property type="entry name" value="Proteasome_assmbl_chp_2_euk"/>
</dbReference>
<evidence type="ECO:0000313" key="2">
    <source>
        <dbReference type="Proteomes" id="UP001642483"/>
    </source>
</evidence>
<reference evidence="1 2" key="1">
    <citation type="submission" date="2024-02" db="EMBL/GenBank/DDBJ databases">
        <authorList>
            <person name="Daric V."/>
            <person name="Darras S."/>
        </authorList>
    </citation>
    <scope>NUCLEOTIDE SEQUENCE [LARGE SCALE GENOMIC DNA]</scope>
</reference>